<proteinExistence type="predicted"/>
<evidence type="ECO:0000313" key="1">
    <source>
        <dbReference type="EMBL" id="VDO75337.1"/>
    </source>
</evidence>
<dbReference type="EMBL" id="UZAK01002520">
    <property type="protein sequence ID" value="VDO75337.1"/>
    <property type="molecule type" value="Genomic_DNA"/>
</dbReference>
<sequence>MFTQNGLYFNKGLSCQTSTMRSKSLQLTKIIVIKIIIIGKENTKAA</sequence>
<reference evidence="1 2" key="2">
    <citation type="submission" date="2018-11" db="EMBL/GenBank/DDBJ databases">
        <authorList>
            <consortium name="Pathogen Informatics"/>
        </authorList>
    </citation>
    <scope>NUCLEOTIDE SEQUENCE [LARGE SCALE GENOMIC DNA]</scope>
    <source>
        <strain evidence="1">Dakar</strain>
        <strain evidence="2">Dakar, Senegal</strain>
    </source>
</reference>
<evidence type="ECO:0000313" key="2">
    <source>
        <dbReference type="Proteomes" id="UP000279833"/>
    </source>
</evidence>
<name>A0A183JIM9_9TREM</name>
<dbReference type="AlphaFoldDB" id="A0A183JIM9"/>
<keyword evidence="2" id="KW-1185">Reference proteome</keyword>
<dbReference type="Proteomes" id="UP000279833">
    <property type="component" value="Unassembled WGS sequence"/>
</dbReference>
<evidence type="ECO:0000313" key="3">
    <source>
        <dbReference type="WBParaSite" id="SCUD_0000255301-mRNA-1"/>
    </source>
</evidence>
<dbReference type="WBParaSite" id="SCUD_0000255301-mRNA-1">
    <property type="protein sequence ID" value="SCUD_0000255301-mRNA-1"/>
    <property type="gene ID" value="SCUD_0000255301"/>
</dbReference>
<organism evidence="3">
    <name type="scientific">Schistosoma curassoni</name>
    <dbReference type="NCBI Taxonomy" id="6186"/>
    <lineage>
        <taxon>Eukaryota</taxon>
        <taxon>Metazoa</taxon>
        <taxon>Spiralia</taxon>
        <taxon>Lophotrochozoa</taxon>
        <taxon>Platyhelminthes</taxon>
        <taxon>Trematoda</taxon>
        <taxon>Digenea</taxon>
        <taxon>Strigeidida</taxon>
        <taxon>Schistosomatoidea</taxon>
        <taxon>Schistosomatidae</taxon>
        <taxon>Schistosoma</taxon>
    </lineage>
</organism>
<protein>
    <submittedName>
        <fullName evidence="1 3">Uncharacterized protein</fullName>
    </submittedName>
</protein>
<reference evidence="3" key="1">
    <citation type="submission" date="2016-06" db="UniProtKB">
        <authorList>
            <consortium name="WormBaseParasite"/>
        </authorList>
    </citation>
    <scope>IDENTIFICATION</scope>
</reference>
<accession>A0A183JIM9</accession>
<gene>
    <name evidence="1" type="ORF">SCUD_LOCUS2554</name>
</gene>